<protein>
    <recommendedName>
        <fullName evidence="4">Entry exclusion lipoprotein TrbK</fullName>
    </recommendedName>
</protein>
<dbReference type="NCBIfam" id="TIGR04359">
    <property type="entry name" value="TrbK_RP4"/>
    <property type="match status" value="1"/>
</dbReference>
<keyword evidence="3" id="KW-1185">Reference proteome</keyword>
<dbReference type="PROSITE" id="PS51257">
    <property type="entry name" value="PROKAR_LIPOPROTEIN"/>
    <property type="match status" value="1"/>
</dbReference>
<dbReference type="Proteomes" id="UP000241885">
    <property type="component" value="Plasmid pKJK172"/>
</dbReference>
<feature type="signal peptide" evidence="1">
    <location>
        <begin position="1"/>
        <end position="19"/>
    </location>
</feature>
<accession>A0A2R4BSP2</accession>
<geneLocation type="plasmid" evidence="3">
    <name>pkjk172</name>
</geneLocation>
<dbReference type="AlphaFoldDB" id="A0A2R4BSP2"/>
<evidence type="ECO:0000313" key="3">
    <source>
        <dbReference type="Proteomes" id="UP000241885"/>
    </source>
</evidence>
<dbReference type="KEGG" id="tak:Tharo_3419"/>
<gene>
    <name evidence="2" type="ORF">Tharo_3419</name>
</gene>
<sequence length="71" mass="7684">MKALIRVGLVMVIVPAALTGCWDNKAAPIEPTAESCSPDFYKALPAGKQRDNLVEACMTKGQYRAAEPQTF</sequence>
<dbReference type="InterPro" id="IPR027584">
    <property type="entry name" value="TrbK_RP4"/>
</dbReference>
<name>A0A2R4BSP2_THAAR</name>
<reference evidence="2 3" key="1">
    <citation type="submission" date="2018-03" db="EMBL/GenBank/DDBJ databases">
        <title>Complete genome sequence of Thauera aromatica, a model organism for studying aromatic compound degradation under denitrifying conditions.</title>
        <authorList>
            <person name="Lo H.-Y."/>
            <person name="Goris T."/>
            <person name="Boll M."/>
            <person name="Mueller J.A."/>
        </authorList>
    </citation>
    <scope>NUCLEOTIDE SEQUENCE [LARGE SCALE GENOMIC DNA]</scope>
    <source>
        <strain evidence="2 3">K172</strain>
        <plasmid evidence="3">pkjk172</plasmid>
    </source>
</reference>
<evidence type="ECO:0000313" key="2">
    <source>
        <dbReference type="EMBL" id="AVR90300.1"/>
    </source>
</evidence>
<keyword evidence="1" id="KW-0732">Signal</keyword>
<feature type="chain" id="PRO_5015347261" description="Entry exclusion lipoprotein TrbK" evidence="1">
    <location>
        <begin position="20"/>
        <end position="71"/>
    </location>
</feature>
<evidence type="ECO:0000256" key="1">
    <source>
        <dbReference type="SAM" id="SignalP"/>
    </source>
</evidence>
<organism evidence="2 3">
    <name type="scientific">Thauera aromatica K172</name>
    <dbReference type="NCBI Taxonomy" id="44139"/>
    <lineage>
        <taxon>Bacteria</taxon>
        <taxon>Pseudomonadati</taxon>
        <taxon>Pseudomonadota</taxon>
        <taxon>Betaproteobacteria</taxon>
        <taxon>Rhodocyclales</taxon>
        <taxon>Zoogloeaceae</taxon>
        <taxon>Thauera</taxon>
    </lineage>
</organism>
<evidence type="ECO:0008006" key="4">
    <source>
        <dbReference type="Google" id="ProtNLM"/>
    </source>
</evidence>
<keyword evidence="2" id="KW-0614">Plasmid</keyword>
<proteinExistence type="predicted"/>
<dbReference type="EMBL" id="CP028340">
    <property type="protein sequence ID" value="AVR90300.1"/>
    <property type="molecule type" value="Genomic_DNA"/>
</dbReference>
<dbReference type="RefSeq" id="WP_031943485.1">
    <property type="nucleotide sequence ID" value="NZ_CP028340.1"/>
</dbReference>